<dbReference type="OrthoDB" id="3196926at2"/>
<evidence type="ECO:0000256" key="3">
    <source>
        <dbReference type="ARBA" id="ARBA00023163"/>
    </source>
</evidence>
<dbReference type="PATRIC" id="fig|465820.3.peg.1144"/>
<organism evidence="7 8">
    <name type="scientific">Curtobacterium oceanosedimentum</name>
    <dbReference type="NCBI Taxonomy" id="465820"/>
    <lineage>
        <taxon>Bacteria</taxon>
        <taxon>Bacillati</taxon>
        <taxon>Actinomycetota</taxon>
        <taxon>Actinomycetes</taxon>
        <taxon>Micrococcales</taxon>
        <taxon>Microbacteriaceae</taxon>
        <taxon>Curtobacterium</taxon>
    </lineage>
</organism>
<dbReference type="EMBL" id="LDRC01000011">
    <property type="protein sequence ID" value="KTR53715.1"/>
    <property type="molecule type" value="Genomic_DNA"/>
</dbReference>
<dbReference type="PANTHER" id="PTHR30055">
    <property type="entry name" value="HTH-TYPE TRANSCRIPTIONAL REGULATOR RUTR"/>
    <property type="match status" value="1"/>
</dbReference>
<dbReference type="Proteomes" id="UP000072763">
    <property type="component" value="Unassembled WGS sequence"/>
</dbReference>
<dbReference type="Pfam" id="PF16925">
    <property type="entry name" value="TetR_C_13"/>
    <property type="match status" value="1"/>
</dbReference>
<reference evidence="8 9" key="1">
    <citation type="journal article" date="2016" name="Front. Microbiol.">
        <title>Genomic Resource of Rice Seed Associated Bacteria.</title>
        <authorList>
            <person name="Midha S."/>
            <person name="Bansal K."/>
            <person name="Sharma S."/>
            <person name="Kumar N."/>
            <person name="Patil P.P."/>
            <person name="Chaudhry V."/>
            <person name="Patil P.B."/>
        </authorList>
    </citation>
    <scope>NUCLEOTIDE SEQUENCE [LARGE SCALE GENOMIC DNA]</scope>
    <source>
        <strain evidence="6 9">NS263</strain>
        <strain evidence="7 8">NS359</strain>
    </source>
</reference>
<dbReference type="InterPro" id="IPR009057">
    <property type="entry name" value="Homeodomain-like_sf"/>
</dbReference>
<evidence type="ECO:0000313" key="7">
    <source>
        <dbReference type="EMBL" id="KTR53715.1"/>
    </source>
</evidence>
<keyword evidence="3" id="KW-0804">Transcription</keyword>
<dbReference type="PANTHER" id="PTHR30055:SF200">
    <property type="entry name" value="HTH-TYPE TRANSCRIPTIONAL REPRESSOR BDCR"/>
    <property type="match status" value="1"/>
</dbReference>
<dbReference type="InterPro" id="IPR050109">
    <property type="entry name" value="HTH-type_TetR-like_transc_reg"/>
</dbReference>
<dbReference type="AlphaFoldDB" id="A0A147DTL9"/>
<dbReference type="InterPro" id="IPR001647">
    <property type="entry name" value="HTH_TetR"/>
</dbReference>
<protein>
    <submittedName>
        <fullName evidence="7">TetR family transcriptional regulator</fullName>
    </submittedName>
</protein>
<dbReference type="SUPFAM" id="SSF46689">
    <property type="entry name" value="Homeodomain-like"/>
    <property type="match status" value="1"/>
</dbReference>
<dbReference type="Gene3D" id="1.10.357.10">
    <property type="entry name" value="Tetracycline Repressor, domain 2"/>
    <property type="match status" value="1"/>
</dbReference>
<evidence type="ECO:0000256" key="2">
    <source>
        <dbReference type="ARBA" id="ARBA00023125"/>
    </source>
</evidence>
<dbReference type="STRING" id="465820.NS263_06210"/>
<gene>
    <name evidence="6" type="ORF">NS263_06210</name>
    <name evidence="7" type="ORF">NS359_02545</name>
</gene>
<keyword evidence="2 4" id="KW-0238">DNA-binding</keyword>
<dbReference type="Pfam" id="PF00440">
    <property type="entry name" value="TetR_N"/>
    <property type="match status" value="1"/>
</dbReference>
<dbReference type="GO" id="GO:0000976">
    <property type="term" value="F:transcription cis-regulatory region binding"/>
    <property type="evidence" value="ECO:0007669"/>
    <property type="project" value="TreeGrafter"/>
</dbReference>
<dbReference type="Proteomes" id="UP000078335">
    <property type="component" value="Unassembled WGS sequence"/>
</dbReference>
<evidence type="ECO:0000313" key="6">
    <source>
        <dbReference type="EMBL" id="KTR40892.1"/>
    </source>
</evidence>
<proteinExistence type="predicted"/>
<dbReference type="GO" id="GO:0003700">
    <property type="term" value="F:DNA-binding transcription factor activity"/>
    <property type="evidence" value="ECO:0007669"/>
    <property type="project" value="TreeGrafter"/>
</dbReference>
<evidence type="ECO:0000256" key="1">
    <source>
        <dbReference type="ARBA" id="ARBA00023015"/>
    </source>
</evidence>
<dbReference type="PRINTS" id="PR00455">
    <property type="entry name" value="HTHTETR"/>
</dbReference>
<evidence type="ECO:0000256" key="4">
    <source>
        <dbReference type="PROSITE-ProRule" id="PRU00335"/>
    </source>
</evidence>
<comment type="caution">
    <text evidence="7">The sequence shown here is derived from an EMBL/GenBank/DDBJ whole genome shotgun (WGS) entry which is preliminary data.</text>
</comment>
<sequence length="195" mass="21071">MDPEVRSRIVDAADALFYARGFQSVGMDEIRTTAGVSLKKLYSVFPGKEQLVAAVLGGRHAYWERGIEQAVAAADTPRDRLLAMYDFLEQWFGDDTFRGCGFINAFGELGATSPAVAEIAREHKDSFQRYVAELAAAAVPDADTAEELAAQLALLAEGAQTTAAIAGDTAPARHARRAAETLIDAATRHATRRER</sequence>
<dbReference type="PROSITE" id="PS50977">
    <property type="entry name" value="HTH_TETR_2"/>
    <property type="match status" value="1"/>
</dbReference>
<dbReference type="InterPro" id="IPR036271">
    <property type="entry name" value="Tet_transcr_reg_TetR-rel_C_sf"/>
</dbReference>
<accession>A0A147DTL9</accession>
<keyword evidence="1" id="KW-0805">Transcription regulation</keyword>
<dbReference type="EMBL" id="LDRB01000025">
    <property type="protein sequence ID" value="KTR40892.1"/>
    <property type="molecule type" value="Genomic_DNA"/>
</dbReference>
<evidence type="ECO:0000259" key="5">
    <source>
        <dbReference type="PROSITE" id="PS50977"/>
    </source>
</evidence>
<feature type="DNA-binding region" description="H-T-H motif" evidence="4">
    <location>
        <begin position="26"/>
        <end position="45"/>
    </location>
</feature>
<feature type="domain" description="HTH tetR-type" evidence="5">
    <location>
        <begin position="3"/>
        <end position="63"/>
    </location>
</feature>
<dbReference type="InterPro" id="IPR011075">
    <property type="entry name" value="TetR_C"/>
</dbReference>
<name>A0A147DTL9_9MICO</name>
<dbReference type="SUPFAM" id="SSF48498">
    <property type="entry name" value="Tetracyclin repressor-like, C-terminal domain"/>
    <property type="match status" value="1"/>
</dbReference>
<keyword evidence="9" id="KW-1185">Reference proteome</keyword>
<evidence type="ECO:0000313" key="9">
    <source>
        <dbReference type="Proteomes" id="UP000078335"/>
    </source>
</evidence>
<evidence type="ECO:0000313" key="8">
    <source>
        <dbReference type="Proteomes" id="UP000072763"/>
    </source>
</evidence>